<evidence type="ECO:0000256" key="4">
    <source>
        <dbReference type="ARBA" id="ARBA00022475"/>
    </source>
</evidence>
<evidence type="ECO:0000256" key="9">
    <source>
        <dbReference type="RuleBase" id="RU365093"/>
    </source>
</evidence>
<dbReference type="PROSITE" id="PS00543">
    <property type="entry name" value="HLYD_FAMILY"/>
    <property type="match status" value="1"/>
</dbReference>
<reference evidence="13 14" key="1">
    <citation type="submission" date="2014-12" db="EMBL/GenBank/DDBJ databases">
        <title>16Stimator: statistical estimation of ribosomal gene copy numbers from draft genome assemblies.</title>
        <authorList>
            <person name="Perisin M.A."/>
            <person name="Vetter M."/>
            <person name="Gilbert J.A."/>
            <person name="Bergelson J."/>
        </authorList>
    </citation>
    <scope>NUCLEOTIDE SEQUENCE [LARGE SCALE GENOMIC DNA]</scope>
    <source>
        <strain evidence="13 14">MEJ086</strain>
    </source>
</reference>
<feature type="transmembrane region" description="Helical" evidence="9">
    <location>
        <begin position="43"/>
        <end position="62"/>
    </location>
</feature>
<dbReference type="Pfam" id="PF26002">
    <property type="entry name" value="Beta-barrel_AprE"/>
    <property type="match status" value="1"/>
</dbReference>
<evidence type="ECO:0000256" key="2">
    <source>
        <dbReference type="ARBA" id="ARBA00009477"/>
    </source>
</evidence>
<evidence type="ECO:0000256" key="6">
    <source>
        <dbReference type="ARBA" id="ARBA00022692"/>
    </source>
</evidence>
<feature type="coiled-coil region" evidence="10">
    <location>
        <begin position="254"/>
        <end position="303"/>
    </location>
</feature>
<dbReference type="NCBIfam" id="TIGR01843">
    <property type="entry name" value="type_I_hlyD"/>
    <property type="match status" value="1"/>
</dbReference>
<dbReference type="EMBL" id="JXQW01000046">
    <property type="protein sequence ID" value="KIP98264.1"/>
    <property type="molecule type" value="Genomic_DNA"/>
</dbReference>
<proteinExistence type="inferred from homology"/>
<protein>
    <recommendedName>
        <fullName evidence="9">Membrane fusion protein (MFP) family protein</fullName>
    </recommendedName>
</protein>
<evidence type="ECO:0000256" key="10">
    <source>
        <dbReference type="SAM" id="Coils"/>
    </source>
</evidence>
<dbReference type="PANTHER" id="PTHR30386:SF26">
    <property type="entry name" value="TRANSPORT PROTEIN COMB"/>
    <property type="match status" value="1"/>
</dbReference>
<evidence type="ECO:0000256" key="8">
    <source>
        <dbReference type="ARBA" id="ARBA00023136"/>
    </source>
</evidence>
<evidence type="ECO:0000259" key="11">
    <source>
        <dbReference type="Pfam" id="PF25994"/>
    </source>
</evidence>
<dbReference type="PANTHER" id="PTHR30386">
    <property type="entry name" value="MEMBRANE FUSION SUBUNIT OF EMRAB-TOLC MULTIDRUG EFFLUX PUMP"/>
    <property type="match status" value="1"/>
</dbReference>
<keyword evidence="7 9" id="KW-1133">Transmembrane helix</keyword>
<evidence type="ECO:0000256" key="1">
    <source>
        <dbReference type="ARBA" id="ARBA00004377"/>
    </source>
</evidence>
<evidence type="ECO:0000259" key="12">
    <source>
        <dbReference type="Pfam" id="PF26002"/>
    </source>
</evidence>
<keyword evidence="3 9" id="KW-0813">Transport</keyword>
<gene>
    <name evidence="13" type="ORF">RU08_17155</name>
</gene>
<dbReference type="InterPro" id="IPR058781">
    <property type="entry name" value="HH_AprE-like"/>
</dbReference>
<dbReference type="InterPro" id="IPR010129">
    <property type="entry name" value="T1SS_HlyD"/>
</dbReference>
<dbReference type="InterPro" id="IPR058982">
    <property type="entry name" value="Beta-barrel_AprE"/>
</dbReference>
<comment type="caution">
    <text evidence="13">The sequence shown here is derived from an EMBL/GenBank/DDBJ whole genome shotgun (WGS) entry which is preliminary data.</text>
</comment>
<comment type="subcellular location">
    <subcellularLocation>
        <location evidence="1 9">Cell inner membrane</location>
        <topology evidence="1 9">Single-pass membrane protein</topology>
    </subcellularLocation>
</comment>
<evidence type="ECO:0000256" key="5">
    <source>
        <dbReference type="ARBA" id="ARBA00022519"/>
    </source>
</evidence>
<organism evidence="13 14">
    <name type="scientific">Pseudomonas fulva</name>
    <dbReference type="NCBI Taxonomy" id="47880"/>
    <lineage>
        <taxon>Bacteria</taxon>
        <taxon>Pseudomonadati</taxon>
        <taxon>Pseudomonadota</taxon>
        <taxon>Gammaproteobacteria</taxon>
        <taxon>Pseudomonadales</taxon>
        <taxon>Pseudomonadaceae</taxon>
        <taxon>Pseudomonas</taxon>
    </lineage>
</organism>
<dbReference type="Gene3D" id="2.40.30.170">
    <property type="match status" value="1"/>
</dbReference>
<feature type="domain" description="AprE-like long alpha-helical hairpin" evidence="11">
    <location>
        <begin position="121"/>
        <end position="303"/>
    </location>
</feature>
<name>A0A0D0KG15_9PSED</name>
<keyword evidence="4 9" id="KW-1003">Cell membrane</keyword>
<dbReference type="InterPro" id="IPR006144">
    <property type="entry name" value="Secretion_HlyD_CS"/>
</dbReference>
<comment type="similarity">
    <text evidence="2 9">Belongs to the membrane fusion protein (MFP) (TC 8.A.1) family.</text>
</comment>
<dbReference type="GO" id="GO:0009306">
    <property type="term" value="P:protein secretion"/>
    <property type="evidence" value="ECO:0007669"/>
    <property type="project" value="InterPro"/>
</dbReference>
<accession>A0A0D0KG15</accession>
<dbReference type="GO" id="GO:0005886">
    <property type="term" value="C:plasma membrane"/>
    <property type="evidence" value="ECO:0007669"/>
    <property type="project" value="UniProtKB-SubCell"/>
</dbReference>
<sequence>MSVRDSFKRFWGGVSAYFGPRDEVGDEPLPEVRKALIEDAPRVMRLTLWGIIAFVVFCLLWANFAEVDEVTRGDGKAIPSSRVQKIQNLEGGIVSELFVHEGQVVEAGTPLLRLDDTRFASNVGETEADRLSLAMRVERLSAEVEGRELAIPDDIAEKAPGLAQSERQLFLSRQQQLLDEVAGLQEQLTQRRQEVREFVSKQGQFRNSLELLRQEIRMSEPLVADGAVSPVEVLRLKRAEVESRGQLEATGLAIPRAEAAIKEVERKIDETRGRFRSEALTQLNEARTDLSKIQSTGKALEDRVNRTLVTSPVRGIVKQLLVNTIGGVIQPGSDMVEIVPIDDTLLVEARIRPQDIAFLHPGQEAVVKFTAYDYTIYGGLKAKLEQIGADTVTDEEGNSFYLIKLRTEKSHLGTEERPLLIIPGMVTSVDIITGKKSVLSYLLKPIIRARAEALRER</sequence>
<dbReference type="AlphaFoldDB" id="A0A0D0KG15"/>
<feature type="domain" description="AprE-like beta-barrel" evidence="12">
    <location>
        <begin position="345"/>
        <end position="434"/>
    </location>
</feature>
<evidence type="ECO:0000313" key="13">
    <source>
        <dbReference type="EMBL" id="KIP98264.1"/>
    </source>
</evidence>
<keyword evidence="8 9" id="KW-0472">Membrane</keyword>
<evidence type="ECO:0000256" key="3">
    <source>
        <dbReference type="ARBA" id="ARBA00022448"/>
    </source>
</evidence>
<keyword evidence="5 9" id="KW-0997">Cell inner membrane</keyword>
<evidence type="ECO:0000313" key="14">
    <source>
        <dbReference type="Proteomes" id="UP000032068"/>
    </source>
</evidence>
<keyword evidence="6 9" id="KW-0812">Transmembrane</keyword>
<evidence type="ECO:0000256" key="7">
    <source>
        <dbReference type="ARBA" id="ARBA00022989"/>
    </source>
</evidence>
<dbReference type="Proteomes" id="UP000032068">
    <property type="component" value="Unassembled WGS sequence"/>
</dbReference>
<dbReference type="InterPro" id="IPR050739">
    <property type="entry name" value="MFP"/>
</dbReference>
<dbReference type="Pfam" id="PF25994">
    <property type="entry name" value="HH_AprE"/>
    <property type="match status" value="1"/>
</dbReference>
<keyword evidence="10" id="KW-0175">Coiled coil</keyword>
<dbReference type="PRINTS" id="PR01490">
    <property type="entry name" value="RTXTOXIND"/>
</dbReference>